<name>A0A7C5HA34_9CHLB</name>
<keyword evidence="2 3" id="KW-0479">Metal-binding</keyword>
<dbReference type="EMBL" id="DRSK01000151">
    <property type="protein sequence ID" value="HHE07792.1"/>
    <property type="molecule type" value="Genomic_DNA"/>
</dbReference>
<comment type="caution">
    <text evidence="4">The sequence shown here is derived from an EMBL/GenBank/DDBJ whole genome shotgun (WGS) entry which is preliminary data.</text>
</comment>
<accession>A0A7C5HA34</accession>
<gene>
    <name evidence="4" type="ORF">ENL01_02635</name>
</gene>
<proteinExistence type="inferred from homology"/>
<feature type="binding site" evidence="3">
    <location>
        <position position="135"/>
    </location>
    <ligand>
        <name>a divalent metal cation</name>
        <dbReference type="ChEBI" id="CHEBI:60240"/>
    </ligand>
</feature>
<evidence type="ECO:0000313" key="4">
    <source>
        <dbReference type="EMBL" id="HHE07792.1"/>
    </source>
</evidence>
<feature type="binding site" evidence="3">
    <location>
        <position position="131"/>
    </location>
    <ligand>
        <name>a divalent metal cation</name>
        <dbReference type="ChEBI" id="CHEBI:60240"/>
    </ligand>
</feature>
<protein>
    <submittedName>
        <fullName evidence="4">Damage-inducible protein DinB</fullName>
    </submittedName>
</protein>
<evidence type="ECO:0000256" key="2">
    <source>
        <dbReference type="ARBA" id="ARBA00022723"/>
    </source>
</evidence>
<sequence length="172" mass="19918">MRALTLLTDLYRHMAWADALVLTNVMENPEVERDQYLLLKLRHLHSVQRIFLDVWVGQSIEPKVADELDLAELVAFARETYEGAIRFLVSRTSTSLQDVIELPWSKTAAEKLGFDVAEHSFADTFVQVPSHSSYHRGQICARLRELGIEPPMTDYIAWIWRHKPEAEWPEES</sequence>
<dbReference type="SUPFAM" id="SSF109854">
    <property type="entry name" value="DinB/YfiT-like putative metalloenzymes"/>
    <property type="match status" value="1"/>
</dbReference>
<evidence type="ECO:0000256" key="1">
    <source>
        <dbReference type="ARBA" id="ARBA00008635"/>
    </source>
</evidence>
<evidence type="ECO:0000256" key="3">
    <source>
        <dbReference type="PIRSR" id="PIRSR607837-1"/>
    </source>
</evidence>
<dbReference type="InterPro" id="IPR007837">
    <property type="entry name" value="DinB"/>
</dbReference>
<dbReference type="Proteomes" id="UP000886059">
    <property type="component" value="Unassembled WGS sequence"/>
</dbReference>
<dbReference type="Pfam" id="PF05163">
    <property type="entry name" value="DinB"/>
    <property type="match status" value="1"/>
</dbReference>
<dbReference type="AlphaFoldDB" id="A0A7C5HA34"/>
<dbReference type="GO" id="GO:0046872">
    <property type="term" value="F:metal ion binding"/>
    <property type="evidence" value="ECO:0007669"/>
    <property type="project" value="UniProtKB-KW"/>
</dbReference>
<organism evidence="4">
    <name type="scientific">Chlorobaculum parvum</name>
    <dbReference type="NCBI Taxonomy" id="274539"/>
    <lineage>
        <taxon>Bacteria</taxon>
        <taxon>Pseudomonadati</taxon>
        <taxon>Chlorobiota</taxon>
        <taxon>Chlorobiia</taxon>
        <taxon>Chlorobiales</taxon>
        <taxon>Chlorobiaceae</taxon>
        <taxon>Chlorobaculum</taxon>
    </lineage>
</organism>
<dbReference type="Gene3D" id="1.20.120.450">
    <property type="entry name" value="dinb family like domain"/>
    <property type="match status" value="1"/>
</dbReference>
<comment type="similarity">
    <text evidence="1">Belongs to the DinB family.</text>
</comment>
<reference evidence="4" key="1">
    <citation type="journal article" date="2020" name="mSystems">
        <title>Genome- and Community-Level Interaction Insights into Carbon Utilization and Element Cycling Functions of Hydrothermarchaeota in Hydrothermal Sediment.</title>
        <authorList>
            <person name="Zhou Z."/>
            <person name="Liu Y."/>
            <person name="Xu W."/>
            <person name="Pan J."/>
            <person name="Luo Z.H."/>
            <person name="Li M."/>
        </authorList>
    </citation>
    <scope>NUCLEOTIDE SEQUENCE [LARGE SCALE GENOMIC DNA]</scope>
    <source>
        <strain evidence="4">HyVt-628</strain>
    </source>
</reference>
<dbReference type="InterPro" id="IPR034660">
    <property type="entry name" value="DinB/YfiT-like"/>
</dbReference>